<dbReference type="Gene3D" id="1.20.1290.10">
    <property type="entry name" value="AhpD-like"/>
    <property type="match status" value="1"/>
</dbReference>
<reference evidence="1" key="1">
    <citation type="journal article" date="2014" name="Front. Microbiol.">
        <title>High frequency of phylogenetically diverse reductive dehalogenase-homologous genes in deep subseafloor sedimentary metagenomes.</title>
        <authorList>
            <person name="Kawai M."/>
            <person name="Futagami T."/>
            <person name="Toyoda A."/>
            <person name="Takaki Y."/>
            <person name="Nishi S."/>
            <person name="Hori S."/>
            <person name="Arai W."/>
            <person name="Tsubouchi T."/>
            <person name="Morono Y."/>
            <person name="Uchiyama I."/>
            <person name="Ito T."/>
            <person name="Fujiyama A."/>
            <person name="Inagaki F."/>
            <person name="Takami H."/>
        </authorList>
    </citation>
    <scope>NUCLEOTIDE SEQUENCE</scope>
    <source>
        <strain evidence="1">Expedition CK06-06</strain>
    </source>
</reference>
<dbReference type="InterPro" id="IPR029032">
    <property type="entry name" value="AhpD-like"/>
</dbReference>
<gene>
    <name evidence="1" type="ORF">S01H1_78519</name>
</gene>
<dbReference type="PANTHER" id="PTHR35446:SF2">
    <property type="entry name" value="CARBOXYMUCONOLACTONE DECARBOXYLASE-LIKE DOMAIN-CONTAINING PROTEIN"/>
    <property type="match status" value="1"/>
</dbReference>
<protein>
    <recommendedName>
        <fullName evidence="2">Peroxidase</fullName>
    </recommendedName>
</protein>
<accession>X0XSV7</accession>
<dbReference type="EMBL" id="BARS01052852">
    <property type="protein sequence ID" value="GAG46335.1"/>
    <property type="molecule type" value="Genomic_DNA"/>
</dbReference>
<feature type="non-terminal residue" evidence="1">
    <location>
        <position position="1"/>
    </location>
</feature>
<comment type="caution">
    <text evidence="1">The sequence shown here is derived from an EMBL/GenBank/DDBJ whole genome shotgun (WGS) entry which is preliminary data.</text>
</comment>
<dbReference type="SUPFAM" id="SSF69118">
    <property type="entry name" value="AhpD-like"/>
    <property type="match status" value="1"/>
</dbReference>
<dbReference type="PANTHER" id="PTHR35446">
    <property type="entry name" value="SI:CH211-175M2.5"/>
    <property type="match status" value="1"/>
</dbReference>
<name>X0XSV7_9ZZZZ</name>
<proteinExistence type="predicted"/>
<organism evidence="1">
    <name type="scientific">marine sediment metagenome</name>
    <dbReference type="NCBI Taxonomy" id="412755"/>
    <lineage>
        <taxon>unclassified sequences</taxon>
        <taxon>metagenomes</taxon>
        <taxon>ecological metagenomes</taxon>
    </lineage>
</organism>
<evidence type="ECO:0000313" key="1">
    <source>
        <dbReference type="EMBL" id="GAG46335.1"/>
    </source>
</evidence>
<evidence type="ECO:0008006" key="2">
    <source>
        <dbReference type="Google" id="ProtNLM"/>
    </source>
</evidence>
<dbReference type="AlphaFoldDB" id="X0XSV7"/>
<sequence>DYRSAPIDGATRALLDFAVMVTRDATKVTPRDLDALRAEGFRDEDILDAVEIIGFFNYYARMADALGVEPESHWAEG</sequence>